<dbReference type="Pfam" id="PF04248">
    <property type="entry name" value="NTP_transf_9"/>
    <property type="match status" value="1"/>
</dbReference>
<accession>A0ABX5FAY5</accession>
<protein>
    <recommendedName>
        <fullName evidence="1">DUF427 domain-containing protein</fullName>
    </recommendedName>
</protein>
<organism evidence="2 3">
    <name type="scientific">Aphanothece cf. minutissima CCALA 015</name>
    <dbReference type="NCBI Taxonomy" id="2107695"/>
    <lineage>
        <taxon>Bacteria</taxon>
        <taxon>Bacillati</taxon>
        <taxon>Cyanobacteriota</taxon>
        <taxon>Cyanophyceae</taxon>
        <taxon>Oscillatoriophycideae</taxon>
        <taxon>Chroococcales</taxon>
        <taxon>Aphanothecaceae</taxon>
        <taxon>Aphanothece</taxon>
    </lineage>
</organism>
<dbReference type="Proteomes" id="UP000238218">
    <property type="component" value="Unassembled WGS sequence"/>
</dbReference>
<reference evidence="2 3" key="2">
    <citation type="submission" date="2018-03" db="EMBL/GenBank/DDBJ databases">
        <title>The ancient ancestry and fast evolution of plastids.</title>
        <authorList>
            <person name="Moore K.R."/>
            <person name="Magnabosco C."/>
            <person name="Momper L."/>
            <person name="Gold D.A."/>
            <person name="Bosak T."/>
            <person name="Fournier G.P."/>
        </authorList>
    </citation>
    <scope>NUCLEOTIDE SEQUENCE [LARGE SCALE GENOMIC DNA]</scope>
    <source>
        <strain evidence="2 3">CCALA 015</strain>
    </source>
</reference>
<keyword evidence="3" id="KW-1185">Reference proteome</keyword>
<dbReference type="PANTHER" id="PTHR43058:SF1">
    <property type="entry name" value="DUF427 DOMAIN-CONTAINING PROTEIN"/>
    <property type="match status" value="1"/>
</dbReference>
<name>A0ABX5FAY5_9CHRO</name>
<proteinExistence type="predicted"/>
<feature type="domain" description="DUF427" evidence="1">
    <location>
        <begin position="21"/>
        <end position="117"/>
    </location>
</feature>
<dbReference type="RefSeq" id="WP_106220753.1">
    <property type="nucleotide sequence ID" value="NZ_PVWP01000004.1"/>
</dbReference>
<evidence type="ECO:0000259" key="1">
    <source>
        <dbReference type="Pfam" id="PF04248"/>
    </source>
</evidence>
<dbReference type="InterPro" id="IPR007361">
    <property type="entry name" value="DUF427"/>
</dbReference>
<reference evidence="2 3" key="1">
    <citation type="submission" date="2018-02" db="EMBL/GenBank/DDBJ databases">
        <authorList>
            <person name="Moore K."/>
            <person name="Momper L."/>
        </authorList>
    </citation>
    <scope>NUCLEOTIDE SEQUENCE [LARGE SCALE GENOMIC DNA]</scope>
    <source>
        <strain evidence="2 3">CCALA 015</strain>
    </source>
</reference>
<evidence type="ECO:0000313" key="2">
    <source>
        <dbReference type="EMBL" id="PSB38041.1"/>
    </source>
</evidence>
<comment type="caution">
    <text evidence="2">The sequence shown here is derived from an EMBL/GenBank/DDBJ whole genome shotgun (WGS) entry which is preliminary data.</text>
</comment>
<dbReference type="EMBL" id="PVWP01000004">
    <property type="protein sequence ID" value="PSB38041.1"/>
    <property type="molecule type" value="Genomic_DNA"/>
</dbReference>
<dbReference type="Gene3D" id="2.170.150.40">
    <property type="entry name" value="Domain of unknown function (DUF427)"/>
    <property type="match status" value="1"/>
</dbReference>
<dbReference type="InterPro" id="IPR038694">
    <property type="entry name" value="DUF427_sf"/>
</dbReference>
<gene>
    <name evidence="2" type="ORF">C7B81_07575</name>
</gene>
<evidence type="ECO:0000313" key="3">
    <source>
        <dbReference type="Proteomes" id="UP000238218"/>
    </source>
</evidence>
<dbReference type="PANTHER" id="PTHR43058">
    <property type="entry name" value="SLR0655 PROTEIN"/>
    <property type="match status" value="1"/>
</dbReference>
<sequence>MAESVASYPRPPALVECRQHVRVEALGRLLCDTRRSLRVLETFHPPVFYLCPEDVDLTLLEPAPGSSYCEWKGVARYFDLVAPDGEGGERRLRRALWSYPSPTPAFTPLAGWLACYPALMDGCWVDGERVVPQPGGFYGGWITSAVEGPFKGDPRHPELR</sequence>